<evidence type="ECO:0000313" key="3">
    <source>
        <dbReference type="Proteomes" id="UP000236319"/>
    </source>
</evidence>
<dbReference type="VEuPathDB" id="PiroplasmaDB:BOVATA_039130"/>
<evidence type="ECO:0000256" key="1">
    <source>
        <dbReference type="SAM" id="Phobius"/>
    </source>
</evidence>
<proteinExistence type="predicted"/>
<sequence>MTYTALSPGAVVAPIPPGTYLLPAVSGPDSLLNSCGREGCVNTAHEKIFSYTPKEDDSKWQYRVMCIPLMLIAVVLVTLIAWITITANSRYKAYEDALDQRLIDAMDEEEKEVYA</sequence>
<keyword evidence="2" id="KW-0328">Glycosyltransferase</keyword>
<dbReference type="EMBL" id="BDSA01000005">
    <property type="protein sequence ID" value="GBE62420.1"/>
    <property type="molecule type" value="Genomic_DNA"/>
</dbReference>
<name>A0A2H6KHF3_9APIC</name>
<reference evidence="2 3" key="1">
    <citation type="journal article" date="2017" name="BMC Genomics">
        <title>Whole-genome assembly of Babesia ovata and comparative genomics between closely related pathogens.</title>
        <authorList>
            <person name="Yamagishi J."/>
            <person name="Asada M."/>
            <person name="Hakimi H."/>
            <person name="Tanaka T.Q."/>
            <person name="Sugimoto C."/>
            <person name="Kawazu S."/>
        </authorList>
    </citation>
    <scope>NUCLEOTIDE SEQUENCE [LARGE SCALE GENOMIC DNA]</scope>
    <source>
        <strain evidence="2 3">Miyake</strain>
    </source>
</reference>
<comment type="caution">
    <text evidence="2">The sequence shown here is derived from an EMBL/GenBank/DDBJ whole genome shotgun (WGS) entry which is preliminary data.</text>
</comment>
<protein>
    <submittedName>
        <fullName evidence="2">GPI mannosyltransferase</fullName>
    </submittedName>
</protein>
<keyword evidence="1" id="KW-1133">Transmembrane helix</keyword>
<keyword evidence="1" id="KW-0812">Transmembrane</keyword>
<dbReference type="GeneID" id="39876190"/>
<keyword evidence="3" id="KW-1185">Reference proteome</keyword>
<organism evidence="2 3">
    <name type="scientific">Babesia ovata</name>
    <dbReference type="NCBI Taxonomy" id="189622"/>
    <lineage>
        <taxon>Eukaryota</taxon>
        <taxon>Sar</taxon>
        <taxon>Alveolata</taxon>
        <taxon>Apicomplexa</taxon>
        <taxon>Aconoidasida</taxon>
        <taxon>Piroplasmida</taxon>
        <taxon>Babesiidae</taxon>
        <taxon>Babesia</taxon>
    </lineage>
</organism>
<dbReference type="GO" id="GO:0016757">
    <property type="term" value="F:glycosyltransferase activity"/>
    <property type="evidence" value="ECO:0007669"/>
    <property type="project" value="UniProtKB-KW"/>
</dbReference>
<evidence type="ECO:0000313" key="2">
    <source>
        <dbReference type="EMBL" id="GBE62420.1"/>
    </source>
</evidence>
<dbReference type="OrthoDB" id="365710at2759"/>
<keyword evidence="2" id="KW-0808">Transferase</keyword>
<gene>
    <name evidence="2" type="ORF">BOVATA_039130</name>
</gene>
<keyword evidence="1" id="KW-0472">Membrane</keyword>
<dbReference type="Proteomes" id="UP000236319">
    <property type="component" value="Unassembled WGS sequence"/>
</dbReference>
<accession>A0A2H6KHF3</accession>
<dbReference type="AlphaFoldDB" id="A0A2H6KHF3"/>
<feature type="transmembrane region" description="Helical" evidence="1">
    <location>
        <begin position="60"/>
        <end position="85"/>
    </location>
</feature>
<dbReference type="RefSeq" id="XP_028868663.1">
    <property type="nucleotide sequence ID" value="XM_029012830.1"/>
</dbReference>